<reference evidence="2" key="1">
    <citation type="journal article" date="2019" name="Int. J. Syst. Evol. Microbiol.">
        <title>The Global Catalogue of Microorganisms (GCM) 10K type strain sequencing project: providing services to taxonomists for standard genome sequencing and annotation.</title>
        <authorList>
            <consortium name="The Broad Institute Genomics Platform"/>
            <consortium name="The Broad Institute Genome Sequencing Center for Infectious Disease"/>
            <person name="Wu L."/>
            <person name="Ma J."/>
        </authorList>
    </citation>
    <scope>NUCLEOTIDE SEQUENCE [LARGE SCALE GENOMIC DNA]</scope>
    <source>
        <strain evidence="2">JCM 18014</strain>
    </source>
</reference>
<dbReference type="EMBL" id="BAABHV010000010">
    <property type="protein sequence ID" value="GAA5053886.1"/>
    <property type="molecule type" value="Genomic_DNA"/>
</dbReference>
<comment type="caution">
    <text evidence="1">The sequence shown here is derived from an EMBL/GenBank/DDBJ whole genome shotgun (WGS) entry which is preliminary data.</text>
</comment>
<dbReference type="PANTHER" id="PTHR36529">
    <property type="entry name" value="SLL1095 PROTEIN"/>
    <property type="match status" value="1"/>
</dbReference>
<dbReference type="InterPro" id="IPR018641">
    <property type="entry name" value="Trfase_1_rSAM/seldom-assoc"/>
</dbReference>
<name>A0ABP9KC35_9SPHN</name>
<organism evidence="1 2">
    <name type="scientific">Erythrobacter westpacificensis</name>
    <dbReference type="NCBI Taxonomy" id="1055231"/>
    <lineage>
        <taxon>Bacteria</taxon>
        <taxon>Pseudomonadati</taxon>
        <taxon>Pseudomonadota</taxon>
        <taxon>Alphaproteobacteria</taxon>
        <taxon>Sphingomonadales</taxon>
        <taxon>Erythrobacteraceae</taxon>
        <taxon>Erythrobacter/Porphyrobacter group</taxon>
        <taxon>Erythrobacter</taxon>
    </lineage>
</organism>
<accession>A0ABP9KC35</accession>
<protein>
    <submittedName>
        <fullName evidence="1">TIGR04282 family arsenosugar biosynthesis glycosyltransferase</fullName>
    </submittedName>
</protein>
<dbReference type="NCBIfam" id="TIGR04282">
    <property type="entry name" value="glyco_like_cofC"/>
    <property type="match status" value="1"/>
</dbReference>
<dbReference type="Proteomes" id="UP001500518">
    <property type="component" value="Unassembled WGS sequence"/>
</dbReference>
<proteinExistence type="predicted"/>
<keyword evidence="2" id="KW-1185">Reference proteome</keyword>
<dbReference type="Pfam" id="PF09837">
    <property type="entry name" value="DUF2064"/>
    <property type="match status" value="1"/>
</dbReference>
<evidence type="ECO:0000313" key="2">
    <source>
        <dbReference type="Proteomes" id="UP001500518"/>
    </source>
</evidence>
<dbReference type="SUPFAM" id="SSF53448">
    <property type="entry name" value="Nucleotide-diphospho-sugar transferases"/>
    <property type="match status" value="1"/>
</dbReference>
<dbReference type="PANTHER" id="PTHR36529:SF1">
    <property type="entry name" value="GLYCOSYLTRANSFERASE"/>
    <property type="match status" value="1"/>
</dbReference>
<sequence length="193" mass="20788">MDVTPKIALFARYPTAGKAKTRLAPLLGDAGAARVHRRLVERTLATMRESGLPFVVHHTGASAADFAEWLGDDVPLVEQGEGDLGARLSQVAPPAILLGADIPALTADHLRAAARALEEVPVVIGPATDGGYYLLGFTQAVPQLWQDMPWGTDSVLAETKRRLDDLGIAYSLLEELDDCDRPEDLARWPELTA</sequence>
<evidence type="ECO:0000313" key="1">
    <source>
        <dbReference type="EMBL" id="GAA5053886.1"/>
    </source>
</evidence>
<dbReference type="RefSeq" id="WP_346032608.1">
    <property type="nucleotide sequence ID" value="NZ_BAABHV010000010.1"/>
</dbReference>
<gene>
    <name evidence="1" type="ORF">GCM10023208_16190</name>
</gene>
<dbReference type="Gene3D" id="3.90.550.10">
    <property type="entry name" value="Spore Coat Polysaccharide Biosynthesis Protein SpsA, Chain A"/>
    <property type="match status" value="1"/>
</dbReference>
<dbReference type="InterPro" id="IPR029044">
    <property type="entry name" value="Nucleotide-diphossugar_trans"/>
</dbReference>